<feature type="compositionally biased region" description="Polar residues" evidence="5">
    <location>
        <begin position="218"/>
        <end position="238"/>
    </location>
</feature>
<name>A0A9W8CHG6_9FUNG</name>
<gene>
    <name evidence="7" type="ORF">LPJ64_006141</name>
</gene>
<sequence length="244" mass="28324">MRTYIAFVIIYMLCGIAAIVVGIYYSNAKDESKRVFIVTAYSLRAYIFLGFYFIACSLVGTLVALAPLRRRRLLQTHIGAIAIIILTMLCISLWLWTRTLNINGVYGEYWRNDWSDNIKDAFQRDGNCCGFLSRKDAPYMQSPSCKDSNIEYGCMYTVVFYAMHHHRYIYAGLIIFMLMGLGSMVTGIILLIQCNNEERLRWAQTQYLARKAKRYQDSMSDNDSNTYSMHELQPTNSRSRYRNQ</sequence>
<evidence type="ECO:0000256" key="4">
    <source>
        <dbReference type="ARBA" id="ARBA00023136"/>
    </source>
</evidence>
<evidence type="ECO:0000256" key="6">
    <source>
        <dbReference type="SAM" id="Phobius"/>
    </source>
</evidence>
<keyword evidence="8" id="KW-1185">Reference proteome</keyword>
<dbReference type="AlphaFoldDB" id="A0A9W8CHG6"/>
<feature type="transmembrane region" description="Helical" evidence="6">
    <location>
        <begin position="168"/>
        <end position="192"/>
    </location>
</feature>
<protein>
    <recommendedName>
        <fullName evidence="9">Tetraspanin</fullName>
    </recommendedName>
</protein>
<dbReference type="Proteomes" id="UP001145021">
    <property type="component" value="Unassembled WGS sequence"/>
</dbReference>
<evidence type="ECO:0008006" key="9">
    <source>
        <dbReference type="Google" id="ProtNLM"/>
    </source>
</evidence>
<proteinExistence type="predicted"/>
<dbReference type="GO" id="GO:0016020">
    <property type="term" value="C:membrane"/>
    <property type="evidence" value="ECO:0007669"/>
    <property type="project" value="UniProtKB-SubCell"/>
</dbReference>
<keyword evidence="2 6" id="KW-0812">Transmembrane</keyword>
<keyword evidence="3 6" id="KW-1133">Transmembrane helix</keyword>
<feature type="transmembrane region" description="Helical" evidence="6">
    <location>
        <begin position="5"/>
        <end position="25"/>
    </location>
</feature>
<dbReference type="Pfam" id="PF00335">
    <property type="entry name" value="Tetraspanin"/>
    <property type="match status" value="1"/>
</dbReference>
<accession>A0A9W8CHG6</accession>
<feature type="transmembrane region" description="Helical" evidence="6">
    <location>
        <begin position="45"/>
        <end position="66"/>
    </location>
</feature>
<organism evidence="7 8">
    <name type="scientific">Coemansia asiatica</name>
    <dbReference type="NCBI Taxonomy" id="1052880"/>
    <lineage>
        <taxon>Eukaryota</taxon>
        <taxon>Fungi</taxon>
        <taxon>Fungi incertae sedis</taxon>
        <taxon>Zoopagomycota</taxon>
        <taxon>Kickxellomycotina</taxon>
        <taxon>Kickxellomycetes</taxon>
        <taxon>Kickxellales</taxon>
        <taxon>Kickxellaceae</taxon>
        <taxon>Coemansia</taxon>
    </lineage>
</organism>
<dbReference type="InterPro" id="IPR018499">
    <property type="entry name" value="Tetraspanin/Peripherin"/>
</dbReference>
<evidence type="ECO:0000313" key="8">
    <source>
        <dbReference type="Proteomes" id="UP001145021"/>
    </source>
</evidence>
<evidence type="ECO:0000256" key="3">
    <source>
        <dbReference type="ARBA" id="ARBA00022989"/>
    </source>
</evidence>
<evidence type="ECO:0000256" key="2">
    <source>
        <dbReference type="ARBA" id="ARBA00022692"/>
    </source>
</evidence>
<comment type="caution">
    <text evidence="7">The sequence shown here is derived from an EMBL/GenBank/DDBJ whole genome shotgun (WGS) entry which is preliminary data.</text>
</comment>
<reference evidence="7" key="1">
    <citation type="submission" date="2022-07" db="EMBL/GenBank/DDBJ databases">
        <title>Phylogenomic reconstructions and comparative analyses of Kickxellomycotina fungi.</title>
        <authorList>
            <person name="Reynolds N.K."/>
            <person name="Stajich J.E."/>
            <person name="Barry K."/>
            <person name="Grigoriev I.V."/>
            <person name="Crous P."/>
            <person name="Smith M.E."/>
        </authorList>
    </citation>
    <scope>NUCLEOTIDE SEQUENCE</scope>
    <source>
        <strain evidence="7">NBRC 105413</strain>
    </source>
</reference>
<dbReference type="EMBL" id="JANBOH010000537">
    <property type="protein sequence ID" value="KAJ1641960.1"/>
    <property type="molecule type" value="Genomic_DNA"/>
</dbReference>
<feature type="region of interest" description="Disordered" evidence="5">
    <location>
        <begin position="218"/>
        <end position="244"/>
    </location>
</feature>
<feature type="transmembrane region" description="Helical" evidence="6">
    <location>
        <begin position="78"/>
        <end position="96"/>
    </location>
</feature>
<evidence type="ECO:0000313" key="7">
    <source>
        <dbReference type="EMBL" id="KAJ1641960.1"/>
    </source>
</evidence>
<evidence type="ECO:0000256" key="1">
    <source>
        <dbReference type="ARBA" id="ARBA00004141"/>
    </source>
</evidence>
<comment type="subcellular location">
    <subcellularLocation>
        <location evidence="1">Membrane</location>
        <topology evidence="1">Multi-pass membrane protein</topology>
    </subcellularLocation>
</comment>
<keyword evidence="4 6" id="KW-0472">Membrane</keyword>
<evidence type="ECO:0000256" key="5">
    <source>
        <dbReference type="SAM" id="MobiDB-lite"/>
    </source>
</evidence>